<accession>A0A343JF86</accession>
<proteinExistence type="predicted"/>
<name>A0A343JF86_9CLOT</name>
<evidence type="ECO:0000313" key="2">
    <source>
        <dbReference type="EMBL" id="ASW44194.1"/>
    </source>
</evidence>
<dbReference type="AlphaFoldDB" id="A0A343JF86"/>
<evidence type="ECO:0000313" key="3">
    <source>
        <dbReference type="Proteomes" id="UP000264883"/>
    </source>
</evidence>
<gene>
    <name evidence="2" type="ORF">BEN51_12225</name>
</gene>
<dbReference type="OrthoDB" id="115213at2"/>
<organism evidence="2 3">
    <name type="scientific">Clostridium isatidis</name>
    <dbReference type="NCBI Taxonomy" id="182773"/>
    <lineage>
        <taxon>Bacteria</taxon>
        <taxon>Bacillati</taxon>
        <taxon>Bacillota</taxon>
        <taxon>Clostridia</taxon>
        <taxon>Eubacteriales</taxon>
        <taxon>Clostridiaceae</taxon>
        <taxon>Clostridium</taxon>
    </lineage>
</organism>
<dbReference type="Proteomes" id="UP000264883">
    <property type="component" value="Chromosome"/>
</dbReference>
<dbReference type="Gene3D" id="3.90.1150.200">
    <property type="match status" value="1"/>
</dbReference>
<dbReference type="Pfam" id="PF08818">
    <property type="entry name" value="DUF1801"/>
    <property type="match status" value="1"/>
</dbReference>
<dbReference type="KEGG" id="cia:BEN51_12225"/>
<keyword evidence="3" id="KW-1185">Reference proteome</keyword>
<dbReference type="EMBL" id="CP016786">
    <property type="protein sequence ID" value="ASW44194.1"/>
    <property type="molecule type" value="Genomic_DNA"/>
</dbReference>
<protein>
    <submittedName>
        <fullName evidence="2">Iron chaperone</fullName>
    </submittedName>
</protein>
<dbReference type="SUPFAM" id="SSF159888">
    <property type="entry name" value="YdhG-like"/>
    <property type="match status" value="1"/>
</dbReference>
<evidence type="ECO:0000259" key="1">
    <source>
        <dbReference type="Pfam" id="PF08818"/>
    </source>
</evidence>
<dbReference type="InterPro" id="IPR014922">
    <property type="entry name" value="YdhG-like"/>
</dbReference>
<feature type="domain" description="YdhG-like" evidence="1">
    <location>
        <begin position="16"/>
        <end position="111"/>
    </location>
</feature>
<dbReference type="RefSeq" id="WP_119866318.1">
    <property type="nucleotide sequence ID" value="NZ_CP016786.1"/>
</dbReference>
<sequence length="122" mass="14578">MNTFSDFLEKIENPDHRNKLEEILNWIINKFPELNPVIKWNQPMFTHQGTFIIAFSVSKQHIAVAPEDAVILKFAKDIEKSGYEHTKRIFRIKWKNPIDYSLLEKIIQFNILDKADCKTFWR</sequence>
<reference evidence="2 3" key="1">
    <citation type="submission" date="2016-08" db="EMBL/GenBank/DDBJ databases">
        <title>Complete Genome Sequence Of The Indigo Reducing Clostridium isatidis DSM15098.</title>
        <authorList>
            <person name="Little G.T."/>
            <person name="Minton N.P."/>
        </authorList>
    </citation>
    <scope>NUCLEOTIDE SEQUENCE [LARGE SCALE GENOMIC DNA]</scope>
    <source>
        <strain evidence="2 3">DSM 15098</strain>
    </source>
</reference>